<dbReference type="SUPFAM" id="SSF82199">
    <property type="entry name" value="SET domain"/>
    <property type="match status" value="1"/>
</dbReference>
<evidence type="ECO:0000256" key="2">
    <source>
        <dbReference type="ARBA" id="ARBA00022679"/>
    </source>
</evidence>
<dbReference type="VEuPathDB" id="FungiDB:sr13404"/>
<keyword evidence="1" id="KW-0489">Methyltransferase</keyword>
<accession>E6ZZP5</accession>
<dbReference type="Proteomes" id="UP000008867">
    <property type="component" value="Chromosome 5"/>
</dbReference>
<sequence length="550" mass="60760">MTRDASSVLEQNRLLSQLLSLSLANSTVSTDELLVQVSDQVPAGRGLVFTKRIESEQAVLTLPVDTLINVRSYKSFLHPDTLPNAVSEQRLSSAQLLSLLLARARLELESRRARMSAETTTKHDALQLFVQTLPYKFETVPLTWSLLARPLGDNEQLQTARWKQRFFQTLLHALPPHSQHLERKVRLRFERDWLGICALRDSTPDVLAEPALLSTNPDLARALVGALDLDTFLWAWLCVNSRCVFLPLGLADHADNFTLAPMLDMANHTADPALECKVRYAADGGLEMHAPTGIADDACVAEEGGECFITYGPHSNESLLSEYGFVLPAQLTAGRGGAEGGGLAWRGSRYVDVLMDEPVERLLQKQGADGEAKIELLQNRGYWGEFTLHPYPEPAHPSHRLVPALRLAALDLRSSTAPKVAKVKAQPGVKAGKKAAFHAQAGSTDLEKWEETLTGYRDTVSNDNEQQARDMLVELCTARRAETEAARQHLAAARSILDAHRDDADTTIGTRSEPSYDGCKLSLAFVQQLLDEEEAVLRLVVQAARNQVEW</sequence>
<dbReference type="OrthoDB" id="341421at2759"/>
<dbReference type="InterPro" id="IPR046341">
    <property type="entry name" value="SET_dom_sf"/>
</dbReference>
<dbReference type="GO" id="GO:0016279">
    <property type="term" value="F:protein-lysine N-methyltransferase activity"/>
    <property type="evidence" value="ECO:0007669"/>
    <property type="project" value="TreeGrafter"/>
</dbReference>
<reference evidence="4 5" key="1">
    <citation type="journal article" date="2010" name="Science">
        <title>Pathogenicity determinants in smut fungi revealed by genome comparison.</title>
        <authorList>
            <person name="Schirawski J."/>
            <person name="Mannhaupt G."/>
            <person name="Muench K."/>
            <person name="Brefort T."/>
            <person name="Schipper K."/>
            <person name="Doehlemann G."/>
            <person name="Di Stasio M."/>
            <person name="Roessel N."/>
            <person name="Mendoza-Mendoza A."/>
            <person name="Pester D."/>
            <person name="Mueller O."/>
            <person name="Winterberg B."/>
            <person name="Meyer E."/>
            <person name="Ghareeb H."/>
            <person name="Wollenberg T."/>
            <person name="Muensterkoetter M."/>
            <person name="Wong P."/>
            <person name="Walter M."/>
            <person name="Stukenbrock E."/>
            <person name="Gueldener U."/>
            <person name="Kahmann R."/>
        </authorList>
    </citation>
    <scope>NUCLEOTIDE SEQUENCE [LARGE SCALE GENOMIC DNA]</scope>
    <source>
        <strain evidence="5">SRZ2</strain>
    </source>
</reference>
<dbReference type="Gene3D" id="3.90.1410.10">
    <property type="entry name" value="set domain protein methyltransferase, domain 1"/>
    <property type="match status" value="1"/>
</dbReference>
<dbReference type="GO" id="GO:0032259">
    <property type="term" value="P:methylation"/>
    <property type="evidence" value="ECO:0007669"/>
    <property type="project" value="UniProtKB-KW"/>
</dbReference>
<dbReference type="eggNOG" id="KOG1337">
    <property type="taxonomic scope" value="Eukaryota"/>
</dbReference>
<keyword evidence="5" id="KW-1185">Reference proteome</keyword>
<dbReference type="PANTHER" id="PTHR13271">
    <property type="entry name" value="UNCHARACTERIZED PUTATIVE METHYLTRANSFERASE"/>
    <property type="match status" value="1"/>
</dbReference>
<dbReference type="PANTHER" id="PTHR13271:SF47">
    <property type="entry name" value="ACTIN-HISTIDINE N-METHYLTRANSFERASE"/>
    <property type="match status" value="1"/>
</dbReference>
<evidence type="ECO:0000256" key="3">
    <source>
        <dbReference type="ARBA" id="ARBA00022691"/>
    </source>
</evidence>
<evidence type="ECO:0000313" key="4">
    <source>
        <dbReference type="EMBL" id="CBQ72725.1"/>
    </source>
</evidence>
<dbReference type="InterPro" id="IPR050600">
    <property type="entry name" value="SETD3_SETD6_MTase"/>
</dbReference>
<evidence type="ECO:0000256" key="1">
    <source>
        <dbReference type="ARBA" id="ARBA00022603"/>
    </source>
</evidence>
<protein>
    <submittedName>
        <fullName evidence="4">Uncharacterized protein</fullName>
    </submittedName>
</protein>
<keyword evidence="3" id="KW-0949">S-adenosyl-L-methionine</keyword>
<dbReference type="AlphaFoldDB" id="E6ZZP5"/>
<name>E6ZZP5_SPORE</name>
<proteinExistence type="predicted"/>
<gene>
    <name evidence="4" type="ORF">sr13404</name>
</gene>
<keyword evidence="2" id="KW-0808">Transferase</keyword>
<organism evidence="4 5">
    <name type="scientific">Sporisorium reilianum (strain SRZ2)</name>
    <name type="common">Maize head smut fungus</name>
    <dbReference type="NCBI Taxonomy" id="999809"/>
    <lineage>
        <taxon>Eukaryota</taxon>
        <taxon>Fungi</taxon>
        <taxon>Dikarya</taxon>
        <taxon>Basidiomycota</taxon>
        <taxon>Ustilaginomycotina</taxon>
        <taxon>Ustilaginomycetes</taxon>
        <taxon>Ustilaginales</taxon>
        <taxon>Ustilaginaceae</taxon>
        <taxon>Sporisorium</taxon>
    </lineage>
</organism>
<dbReference type="HOGENOM" id="CLU_041939_2_1_1"/>
<evidence type="ECO:0000313" key="5">
    <source>
        <dbReference type="Proteomes" id="UP000008867"/>
    </source>
</evidence>
<dbReference type="EMBL" id="FQ311470">
    <property type="protein sequence ID" value="CBQ72725.1"/>
    <property type="molecule type" value="Genomic_DNA"/>
</dbReference>